<evidence type="ECO:0000256" key="2">
    <source>
        <dbReference type="ARBA" id="ARBA00022763"/>
    </source>
</evidence>
<accession>A0A061H110</accession>
<dbReference type="Proteomes" id="UP000053664">
    <property type="component" value="Unassembled WGS sequence"/>
</dbReference>
<organism evidence="6 7">
    <name type="scientific">Pseudozyma flocculosa PF-1</name>
    <dbReference type="NCBI Taxonomy" id="1277687"/>
    <lineage>
        <taxon>Eukaryota</taxon>
        <taxon>Fungi</taxon>
        <taxon>Dikarya</taxon>
        <taxon>Basidiomycota</taxon>
        <taxon>Ustilaginomycotina</taxon>
        <taxon>Ustilaginomycetes</taxon>
        <taxon>Ustilaginales</taxon>
        <taxon>Ustilaginaceae</taxon>
        <taxon>Pseudozyma</taxon>
    </lineage>
</organism>
<dbReference type="FunFam" id="1.10.340.30:FF:000004">
    <property type="entry name" value="DNA-3-methyladenine glycosylase II"/>
    <property type="match status" value="1"/>
</dbReference>
<comment type="similarity">
    <text evidence="1">Belongs to the alkylbase DNA glycosidase AlkA family.</text>
</comment>
<dbReference type="GeneID" id="19320438"/>
<dbReference type="eggNOG" id="KOG1918">
    <property type="taxonomic scope" value="Eukaryota"/>
</dbReference>
<dbReference type="InterPro" id="IPR011257">
    <property type="entry name" value="DNA_glycosylase"/>
</dbReference>
<protein>
    <recommendedName>
        <fullName evidence="5">HhH-GPD domain-containing protein</fullName>
    </recommendedName>
</protein>
<keyword evidence="2" id="KW-0227">DNA damage</keyword>
<dbReference type="SMART" id="SM00478">
    <property type="entry name" value="ENDO3c"/>
    <property type="match status" value="1"/>
</dbReference>
<dbReference type="SUPFAM" id="SSF48150">
    <property type="entry name" value="DNA-glycosylase"/>
    <property type="match status" value="1"/>
</dbReference>
<dbReference type="Pfam" id="PF00730">
    <property type="entry name" value="HhH-GPD"/>
    <property type="match status" value="1"/>
</dbReference>
<dbReference type="Gene3D" id="1.10.1670.40">
    <property type="match status" value="2"/>
</dbReference>
<dbReference type="InterPro" id="IPR051912">
    <property type="entry name" value="Alkylbase_DNA_Glycosylase/TA"/>
</dbReference>
<proteinExistence type="inferred from homology"/>
<evidence type="ECO:0000259" key="5">
    <source>
        <dbReference type="SMART" id="SM00478"/>
    </source>
</evidence>
<dbReference type="EMBL" id="KE361647">
    <property type="protein sequence ID" value="EPQ26152.1"/>
    <property type="molecule type" value="Genomic_DNA"/>
</dbReference>
<feature type="region of interest" description="Disordered" evidence="4">
    <location>
        <begin position="1"/>
        <end position="93"/>
    </location>
</feature>
<dbReference type="AlphaFoldDB" id="A0A061H110"/>
<dbReference type="InterPro" id="IPR003265">
    <property type="entry name" value="HhH-GPD_domain"/>
</dbReference>
<dbReference type="Gene3D" id="1.10.340.30">
    <property type="entry name" value="Hypothetical protein, domain 2"/>
    <property type="match status" value="1"/>
</dbReference>
<evidence type="ECO:0000313" key="6">
    <source>
        <dbReference type="EMBL" id="EPQ26152.1"/>
    </source>
</evidence>
<keyword evidence="3" id="KW-0234">DNA repair</keyword>
<feature type="region of interest" description="Disordered" evidence="4">
    <location>
        <begin position="318"/>
        <end position="357"/>
    </location>
</feature>
<feature type="domain" description="HhH-GPD" evidence="5">
    <location>
        <begin position="173"/>
        <end position="350"/>
    </location>
</feature>
<dbReference type="GO" id="GO:0006307">
    <property type="term" value="P:DNA alkylation repair"/>
    <property type="evidence" value="ECO:0007669"/>
    <property type="project" value="TreeGrafter"/>
</dbReference>
<evidence type="ECO:0000256" key="1">
    <source>
        <dbReference type="ARBA" id="ARBA00010817"/>
    </source>
</evidence>
<dbReference type="GO" id="GO:0032993">
    <property type="term" value="C:protein-DNA complex"/>
    <property type="evidence" value="ECO:0007669"/>
    <property type="project" value="TreeGrafter"/>
</dbReference>
<dbReference type="PANTHER" id="PTHR43003:SF5">
    <property type="entry name" value="DNA-3-METHYLADENINE GLYCOSYLASE"/>
    <property type="match status" value="1"/>
</dbReference>
<name>A0A061H110_9BASI</name>
<dbReference type="GO" id="GO:0032131">
    <property type="term" value="F:alkylated DNA binding"/>
    <property type="evidence" value="ECO:0007669"/>
    <property type="project" value="TreeGrafter"/>
</dbReference>
<dbReference type="OrthoDB" id="415889at2759"/>
<dbReference type="GO" id="GO:0005634">
    <property type="term" value="C:nucleus"/>
    <property type="evidence" value="ECO:0007669"/>
    <property type="project" value="TreeGrafter"/>
</dbReference>
<dbReference type="HOGENOM" id="CLU_033011_0_0_1"/>
<evidence type="ECO:0000256" key="3">
    <source>
        <dbReference type="ARBA" id="ARBA00023204"/>
    </source>
</evidence>
<gene>
    <name evidence="6" type="ORF">PFL1_06360</name>
</gene>
<dbReference type="GO" id="GO:0043916">
    <property type="term" value="F:DNA-7-methylguanine glycosylase activity"/>
    <property type="evidence" value="ECO:0007669"/>
    <property type="project" value="TreeGrafter"/>
</dbReference>
<dbReference type="RefSeq" id="XP_007882092.1">
    <property type="nucleotide sequence ID" value="XM_007883901.1"/>
</dbReference>
<dbReference type="GO" id="GO:0006285">
    <property type="term" value="P:base-excision repair, AP site formation"/>
    <property type="evidence" value="ECO:0007669"/>
    <property type="project" value="TreeGrafter"/>
</dbReference>
<dbReference type="PANTHER" id="PTHR43003">
    <property type="entry name" value="DNA-3-METHYLADENINE GLYCOSYLASE"/>
    <property type="match status" value="1"/>
</dbReference>
<dbReference type="GO" id="GO:0008725">
    <property type="term" value="F:DNA-3-methyladenine glycosylase activity"/>
    <property type="evidence" value="ECO:0007669"/>
    <property type="project" value="TreeGrafter"/>
</dbReference>
<evidence type="ECO:0000313" key="7">
    <source>
        <dbReference type="Proteomes" id="UP000053664"/>
    </source>
</evidence>
<dbReference type="CDD" id="cd00056">
    <property type="entry name" value="ENDO3c"/>
    <property type="match status" value="1"/>
</dbReference>
<dbReference type="KEGG" id="pfp:PFL1_06360"/>
<evidence type="ECO:0000256" key="4">
    <source>
        <dbReference type="SAM" id="MobiDB-lite"/>
    </source>
</evidence>
<reference evidence="6 7" key="1">
    <citation type="journal article" date="2013" name="Plant Cell">
        <title>The transition from a phytopathogenic smut ancestor to an anamorphic biocontrol agent deciphered by comparative whole-genome analysis.</title>
        <authorList>
            <person name="Lefebvre F."/>
            <person name="Joly D.L."/>
            <person name="Labbe C."/>
            <person name="Teichmann B."/>
            <person name="Linning R."/>
            <person name="Belzile F."/>
            <person name="Bakkeren G."/>
            <person name="Belanger R.R."/>
        </authorList>
    </citation>
    <scope>NUCLEOTIDE SEQUENCE [LARGE SCALE GENOMIC DNA]</scope>
    <source>
        <strain evidence="6 7">PF-1</strain>
    </source>
</reference>
<feature type="compositionally biased region" description="Low complexity" evidence="4">
    <location>
        <begin position="1"/>
        <end position="42"/>
    </location>
</feature>
<sequence length="436" mass="48131">MITRSKSALPAAASAAKAATTTTTTTSSTSKFFKTSKASLTSRPLPLVSTTAPDIKARGARRSKSDTSLPSAPPAKRPRRATPSQPSTAAAHVESKIEIPDVSDAEVLARTVLPYPTLTFSLDEATAHLCRCDPRFRRLVDVVPIRTYEELSRANEAERKELDLYRTLSTSILGQQISWLAARSILYKFCRVFDPSMPPTPDFVAHPRETWPFPTPRRVLENSDSKLREAGLSYAKIRYIKDLALRFCDGRLDIREVVGLDQEAIIQKLCEVKGVGRWTSEMILMFAMRAPDILPAGDLGVQKGMINFFLSGREGPRISVKKRKPVPPEQQQEEEAGTSQPQGSAGTGMEASAEAAEETIVKAESNEGVQQQSWADEADLAIPEGEGLSRKVLEMRLKGNKIKGQYLTPKEMDCLAEAWRPYRSVACMYMWALVDA</sequence>